<name>A0A5B9QPH0_9BACT</name>
<accession>A0A5B9QPH0</accession>
<keyword evidence="3" id="KW-1185">Reference proteome</keyword>
<proteinExistence type="predicted"/>
<organism evidence="2 3">
    <name type="scientific">Bythopirellula goksoeyrii</name>
    <dbReference type="NCBI Taxonomy" id="1400387"/>
    <lineage>
        <taxon>Bacteria</taxon>
        <taxon>Pseudomonadati</taxon>
        <taxon>Planctomycetota</taxon>
        <taxon>Planctomycetia</taxon>
        <taxon>Pirellulales</taxon>
        <taxon>Lacipirellulaceae</taxon>
        <taxon>Bythopirellula</taxon>
    </lineage>
</organism>
<feature type="region of interest" description="Disordered" evidence="1">
    <location>
        <begin position="104"/>
        <end position="144"/>
    </location>
</feature>
<evidence type="ECO:0000313" key="3">
    <source>
        <dbReference type="Proteomes" id="UP000323917"/>
    </source>
</evidence>
<dbReference type="Proteomes" id="UP000323917">
    <property type="component" value="Chromosome"/>
</dbReference>
<dbReference type="PROSITE" id="PS51257">
    <property type="entry name" value="PROKAR_LIPOPROTEIN"/>
    <property type="match status" value="1"/>
</dbReference>
<protein>
    <submittedName>
        <fullName evidence="2">Uncharacterized protein</fullName>
    </submittedName>
</protein>
<evidence type="ECO:0000256" key="1">
    <source>
        <dbReference type="SAM" id="MobiDB-lite"/>
    </source>
</evidence>
<dbReference type="KEGG" id="bgok:Pr1d_33300"/>
<evidence type="ECO:0000313" key="2">
    <source>
        <dbReference type="EMBL" id="QEG36021.1"/>
    </source>
</evidence>
<feature type="compositionally biased region" description="Low complexity" evidence="1">
    <location>
        <begin position="109"/>
        <end position="127"/>
    </location>
</feature>
<gene>
    <name evidence="2" type="ORF">Pr1d_33300</name>
</gene>
<dbReference type="AlphaFoldDB" id="A0A5B9QPH0"/>
<sequence length="237" mass="26403">MLKQFVVLLTGSTLLLGGCHHGCLIKRRSELRCPTDIRQMVPWCAGEDAIFHCPCKPSPVFYGHKPTCWGAWPASGPEWRDAYCGCVLSDPVSEEVELPSPIFEIGPASESGPSSESKLPLEESLPSTTSAEPGPIRKLPTEPLPMPKAKLQRLQREVEEDSVRLRIPQFSFQPNANHSGQKTLQVEQVVCHTSNLPDRDSMMDVNTNFCSRHEGAGQPDFGRTFNSYLNEEHCFIR</sequence>
<dbReference type="EMBL" id="CP042913">
    <property type="protein sequence ID" value="QEG36021.1"/>
    <property type="molecule type" value="Genomic_DNA"/>
</dbReference>
<reference evidence="2 3" key="1">
    <citation type="submission" date="2019-08" db="EMBL/GenBank/DDBJ databases">
        <title>Deep-cultivation of Planctomycetes and their phenomic and genomic characterization uncovers novel biology.</title>
        <authorList>
            <person name="Wiegand S."/>
            <person name="Jogler M."/>
            <person name="Boedeker C."/>
            <person name="Pinto D."/>
            <person name="Vollmers J."/>
            <person name="Rivas-Marin E."/>
            <person name="Kohn T."/>
            <person name="Peeters S.H."/>
            <person name="Heuer A."/>
            <person name="Rast P."/>
            <person name="Oberbeckmann S."/>
            <person name="Bunk B."/>
            <person name="Jeske O."/>
            <person name="Meyerdierks A."/>
            <person name="Storesund J.E."/>
            <person name="Kallscheuer N."/>
            <person name="Luecker S."/>
            <person name="Lage O.M."/>
            <person name="Pohl T."/>
            <person name="Merkel B.J."/>
            <person name="Hornburger P."/>
            <person name="Mueller R.-W."/>
            <person name="Bruemmer F."/>
            <person name="Labrenz M."/>
            <person name="Spormann A.M."/>
            <person name="Op den Camp H."/>
            <person name="Overmann J."/>
            <person name="Amann R."/>
            <person name="Jetten M.S.M."/>
            <person name="Mascher T."/>
            <person name="Medema M.H."/>
            <person name="Devos D.P."/>
            <person name="Kaster A.-K."/>
            <person name="Ovreas L."/>
            <person name="Rohde M."/>
            <person name="Galperin M.Y."/>
            <person name="Jogler C."/>
        </authorList>
    </citation>
    <scope>NUCLEOTIDE SEQUENCE [LARGE SCALE GENOMIC DNA]</scope>
    <source>
        <strain evidence="2 3">Pr1d</strain>
    </source>
</reference>